<dbReference type="EMBL" id="MU001496">
    <property type="protein sequence ID" value="KAF2448039.1"/>
    <property type="molecule type" value="Genomic_DNA"/>
</dbReference>
<evidence type="ECO:0000313" key="3">
    <source>
        <dbReference type="Proteomes" id="UP000799764"/>
    </source>
</evidence>
<reference evidence="2" key="1">
    <citation type="journal article" date="2020" name="Stud. Mycol.">
        <title>101 Dothideomycetes genomes: a test case for predicting lifestyles and emergence of pathogens.</title>
        <authorList>
            <person name="Haridas S."/>
            <person name="Albert R."/>
            <person name="Binder M."/>
            <person name="Bloem J."/>
            <person name="Labutti K."/>
            <person name="Salamov A."/>
            <person name="Andreopoulos B."/>
            <person name="Baker S."/>
            <person name="Barry K."/>
            <person name="Bills G."/>
            <person name="Bluhm B."/>
            <person name="Cannon C."/>
            <person name="Castanera R."/>
            <person name="Culley D."/>
            <person name="Daum C."/>
            <person name="Ezra D."/>
            <person name="Gonzalez J."/>
            <person name="Henrissat B."/>
            <person name="Kuo A."/>
            <person name="Liang C."/>
            <person name="Lipzen A."/>
            <person name="Lutzoni F."/>
            <person name="Magnuson J."/>
            <person name="Mondo S."/>
            <person name="Nolan M."/>
            <person name="Ohm R."/>
            <person name="Pangilinan J."/>
            <person name="Park H.-J."/>
            <person name="Ramirez L."/>
            <person name="Alfaro M."/>
            <person name="Sun H."/>
            <person name="Tritt A."/>
            <person name="Yoshinaga Y."/>
            <person name="Zwiers L.-H."/>
            <person name="Turgeon B."/>
            <person name="Goodwin S."/>
            <person name="Spatafora J."/>
            <person name="Crous P."/>
            <person name="Grigoriev I."/>
        </authorList>
    </citation>
    <scope>NUCLEOTIDE SEQUENCE</scope>
    <source>
        <strain evidence="2">CBS 690.94</strain>
    </source>
</reference>
<accession>A0A9P4UDN9</accession>
<protein>
    <submittedName>
        <fullName evidence="2">Uncharacterized protein</fullName>
    </submittedName>
</protein>
<proteinExistence type="predicted"/>
<comment type="caution">
    <text evidence="2">The sequence shown here is derived from an EMBL/GenBank/DDBJ whole genome shotgun (WGS) entry which is preliminary data.</text>
</comment>
<dbReference type="AlphaFoldDB" id="A0A9P4UDN9"/>
<keyword evidence="3" id="KW-1185">Reference proteome</keyword>
<feature type="region of interest" description="Disordered" evidence="1">
    <location>
        <begin position="1"/>
        <end position="33"/>
    </location>
</feature>
<evidence type="ECO:0000256" key="1">
    <source>
        <dbReference type="SAM" id="MobiDB-lite"/>
    </source>
</evidence>
<evidence type="ECO:0000313" key="2">
    <source>
        <dbReference type="EMBL" id="KAF2448039.1"/>
    </source>
</evidence>
<gene>
    <name evidence="2" type="ORF">P171DRAFT_236851</name>
</gene>
<dbReference type="Proteomes" id="UP000799764">
    <property type="component" value="Unassembled WGS sequence"/>
</dbReference>
<name>A0A9P4UDN9_9PLEO</name>
<sequence>MYGLFIPPPPPPSPFAKPTLPHASPPPTQPNTETYAIVHPHSASVTTLHPRRPQLYLRTHVLYMRIRHHRGVMLSPPAR</sequence>
<feature type="compositionally biased region" description="Pro residues" evidence="1">
    <location>
        <begin position="1"/>
        <end position="15"/>
    </location>
</feature>
<organism evidence="2 3">
    <name type="scientific">Karstenula rhodostoma CBS 690.94</name>
    <dbReference type="NCBI Taxonomy" id="1392251"/>
    <lineage>
        <taxon>Eukaryota</taxon>
        <taxon>Fungi</taxon>
        <taxon>Dikarya</taxon>
        <taxon>Ascomycota</taxon>
        <taxon>Pezizomycotina</taxon>
        <taxon>Dothideomycetes</taxon>
        <taxon>Pleosporomycetidae</taxon>
        <taxon>Pleosporales</taxon>
        <taxon>Massarineae</taxon>
        <taxon>Didymosphaeriaceae</taxon>
        <taxon>Karstenula</taxon>
    </lineage>
</organism>